<protein>
    <submittedName>
        <fullName evidence="1">Uncharacterized protein</fullName>
    </submittedName>
</protein>
<reference evidence="1" key="1">
    <citation type="journal article" date="2021" name="Proc. Natl. Acad. Sci. U.S.A.">
        <title>A Catalog of Tens of Thousands of Viruses from Human Metagenomes Reveals Hidden Associations with Chronic Diseases.</title>
        <authorList>
            <person name="Tisza M.J."/>
            <person name="Buck C.B."/>
        </authorList>
    </citation>
    <scope>NUCLEOTIDE SEQUENCE</scope>
    <source>
        <strain evidence="1">Ctx9V1</strain>
    </source>
</reference>
<proteinExistence type="predicted"/>
<name>A0A8S5RDP4_9VIRU</name>
<dbReference type="EMBL" id="BK059093">
    <property type="protein sequence ID" value="DAE29193.1"/>
    <property type="molecule type" value="Genomic_DNA"/>
</dbReference>
<sequence length="58" mass="7254">MRLQSFRNLLLELRSIVHLDTEMMNDLVVYLYLIIIRWHCSLYSHLSQWEIWARYTIR</sequence>
<evidence type="ECO:0000313" key="1">
    <source>
        <dbReference type="EMBL" id="DAE29193.1"/>
    </source>
</evidence>
<accession>A0A8S5RDP4</accession>
<organism evidence="1">
    <name type="scientific">virus sp. ctx9V1</name>
    <dbReference type="NCBI Taxonomy" id="2828001"/>
    <lineage>
        <taxon>Viruses</taxon>
    </lineage>
</organism>